<evidence type="ECO:0000313" key="1">
    <source>
        <dbReference type="EMBL" id="KAF2871065.1"/>
    </source>
</evidence>
<sequence>MLCGIVITGLAQEARKISETVAFLPNDQWKDVQLENHTAASIALSHIPGEVTATFRTELNKTIVREVQRLVRDVAKAKIRKAGPGEYELPPTVLRAQTVCQQPPSWLETTENEINIIQPLHYSIANAKLRLHRKRTGEDDKTKLQHGAVIVVFGGVMYLPEPLSTPFLMHRLLIEPVDD</sequence>
<dbReference type="EMBL" id="JAADJZ010000012">
    <property type="protein sequence ID" value="KAF2871065.1"/>
    <property type="molecule type" value="Genomic_DNA"/>
</dbReference>
<reference evidence="1 2" key="1">
    <citation type="submission" date="2020-01" db="EMBL/GenBank/DDBJ databases">
        <authorList>
            <consortium name="DOE Joint Genome Institute"/>
            <person name="Haridas S."/>
            <person name="Albert R."/>
            <person name="Binder M."/>
            <person name="Bloem J."/>
            <person name="Labutti K."/>
            <person name="Salamov A."/>
            <person name="Andreopoulos B."/>
            <person name="Baker S.E."/>
            <person name="Barry K."/>
            <person name="Bills G."/>
            <person name="Bluhm B.H."/>
            <person name="Cannon C."/>
            <person name="Castanera R."/>
            <person name="Culley D.E."/>
            <person name="Daum C."/>
            <person name="Ezra D."/>
            <person name="Gonzalez J.B."/>
            <person name="Henrissat B."/>
            <person name="Kuo A."/>
            <person name="Liang C."/>
            <person name="Lipzen A."/>
            <person name="Lutzoni F."/>
            <person name="Magnuson J."/>
            <person name="Mondo S."/>
            <person name="Nolan M."/>
            <person name="Ohm R."/>
            <person name="Pangilinan J."/>
            <person name="Park H.-J.H."/>
            <person name="Ramirez L."/>
            <person name="Alfaro M."/>
            <person name="Sun H."/>
            <person name="Tritt A."/>
            <person name="Yoshinaga Y."/>
            <person name="Zwiers L.-H.L."/>
            <person name="Turgeon B.G."/>
            <person name="Goodwin S.B."/>
            <person name="Spatafora J.W."/>
            <person name="Crous P.W."/>
            <person name="Grigoriev I.V."/>
        </authorList>
    </citation>
    <scope>NUCLEOTIDE SEQUENCE [LARGE SCALE GENOMIC DNA]</scope>
    <source>
        <strain evidence="1 2">CBS 611.86</strain>
    </source>
</reference>
<accession>A0A7C8MNC5</accession>
<comment type="caution">
    <text evidence="1">The sequence shown here is derived from an EMBL/GenBank/DDBJ whole genome shotgun (WGS) entry which is preliminary data.</text>
</comment>
<keyword evidence="2" id="KW-1185">Reference proteome</keyword>
<dbReference type="Proteomes" id="UP000481861">
    <property type="component" value="Unassembled WGS sequence"/>
</dbReference>
<dbReference type="AlphaFoldDB" id="A0A7C8MNC5"/>
<proteinExistence type="predicted"/>
<name>A0A7C8MNC5_9PLEO</name>
<protein>
    <submittedName>
        <fullName evidence="1">Uncharacterized protein</fullName>
    </submittedName>
</protein>
<dbReference type="OrthoDB" id="3779678at2759"/>
<organism evidence="1 2">
    <name type="scientific">Massariosphaeria phaeospora</name>
    <dbReference type="NCBI Taxonomy" id="100035"/>
    <lineage>
        <taxon>Eukaryota</taxon>
        <taxon>Fungi</taxon>
        <taxon>Dikarya</taxon>
        <taxon>Ascomycota</taxon>
        <taxon>Pezizomycotina</taxon>
        <taxon>Dothideomycetes</taxon>
        <taxon>Pleosporomycetidae</taxon>
        <taxon>Pleosporales</taxon>
        <taxon>Pleosporales incertae sedis</taxon>
        <taxon>Massariosphaeria</taxon>
    </lineage>
</organism>
<gene>
    <name evidence="1" type="ORF">BDV95DRAFT_573199</name>
</gene>
<evidence type="ECO:0000313" key="2">
    <source>
        <dbReference type="Proteomes" id="UP000481861"/>
    </source>
</evidence>